<reference evidence="2 3" key="3">
    <citation type="submission" date="2019-11" db="EMBL/GenBank/DDBJ databases">
        <title>A de novo genome assembly of a pear dwarfing rootstock.</title>
        <authorList>
            <person name="Wang F."/>
            <person name="Wang J."/>
            <person name="Li S."/>
            <person name="Zhang Y."/>
            <person name="Fang M."/>
            <person name="Ma L."/>
            <person name="Zhao Y."/>
            <person name="Jiang S."/>
        </authorList>
    </citation>
    <scope>NUCLEOTIDE SEQUENCE [LARGE SCALE GENOMIC DNA]</scope>
    <source>
        <strain evidence="2">S2</strain>
        <tissue evidence="2">Leaf</tissue>
    </source>
</reference>
<name>A0A5N5GIE0_9ROSA</name>
<sequence length="389" mass="44351">MHMPISSTMNSKSANSPTAKLFNGLPIFLFGNSNTWQVITNVPWVNNNNLLASMSIDDGFETQPPAFNLMEHDHIDHFMVANNVEGVPIEPPHTIARFSRFLGMLSQKASYFPINIGTLDWPDAITLELEPKIQRVCEKKLNDRWKNYKANLKKAYYTPCLHSPLADGLQLWDTVDAQEQVNGSKPDCITFFTLTHTRKNGEPVDSRPAAIISAYTLTINLGKYLQDDFNTKIKQYEDRNEIITDEVHHIVYADVLGLERNNHVEAIRASYEEQRKAANIEIEKLRWRQSENRLAQLRKEHTDSMMAHNRRVELEVKNMKREMRAGIMSALTMTANGGMVEPNGVNVTQVCVNRIEQMTSLEIQASGEVEDEGFIRYRPCMVNVTVISK</sequence>
<reference evidence="2 3" key="1">
    <citation type="submission" date="2019-09" db="EMBL/GenBank/DDBJ databases">
        <authorList>
            <person name="Ou C."/>
        </authorList>
    </citation>
    <scope>NUCLEOTIDE SEQUENCE [LARGE SCALE GENOMIC DNA]</scope>
    <source>
        <strain evidence="2">S2</strain>
        <tissue evidence="2">Leaf</tissue>
    </source>
</reference>
<evidence type="ECO:0000256" key="1">
    <source>
        <dbReference type="SAM" id="Coils"/>
    </source>
</evidence>
<dbReference type="OrthoDB" id="1913335at2759"/>
<accession>A0A5N5GIE0</accession>
<dbReference type="Proteomes" id="UP000327157">
    <property type="component" value="Chromosome 3"/>
</dbReference>
<keyword evidence="1" id="KW-0175">Coiled coil</keyword>
<reference evidence="3" key="2">
    <citation type="submission" date="2019-10" db="EMBL/GenBank/DDBJ databases">
        <title>A de novo genome assembly of a pear dwarfing rootstock.</title>
        <authorList>
            <person name="Wang F."/>
            <person name="Wang J."/>
            <person name="Li S."/>
            <person name="Zhang Y."/>
            <person name="Fang M."/>
            <person name="Ma L."/>
            <person name="Zhao Y."/>
            <person name="Jiang S."/>
        </authorList>
    </citation>
    <scope>NUCLEOTIDE SEQUENCE [LARGE SCALE GENOMIC DNA]</scope>
</reference>
<gene>
    <name evidence="2" type="ORF">D8674_021894</name>
</gene>
<dbReference type="EMBL" id="SMOL01000402">
    <property type="protein sequence ID" value="KAB2615306.1"/>
    <property type="molecule type" value="Genomic_DNA"/>
</dbReference>
<organism evidence="2 3">
    <name type="scientific">Pyrus ussuriensis x Pyrus communis</name>
    <dbReference type="NCBI Taxonomy" id="2448454"/>
    <lineage>
        <taxon>Eukaryota</taxon>
        <taxon>Viridiplantae</taxon>
        <taxon>Streptophyta</taxon>
        <taxon>Embryophyta</taxon>
        <taxon>Tracheophyta</taxon>
        <taxon>Spermatophyta</taxon>
        <taxon>Magnoliopsida</taxon>
        <taxon>eudicotyledons</taxon>
        <taxon>Gunneridae</taxon>
        <taxon>Pentapetalae</taxon>
        <taxon>rosids</taxon>
        <taxon>fabids</taxon>
        <taxon>Rosales</taxon>
        <taxon>Rosaceae</taxon>
        <taxon>Amygdaloideae</taxon>
        <taxon>Maleae</taxon>
        <taxon>Pyrus</taxon>
    </lineage>
</organism>
<protein>
    <submittedName>
        <fullName evidence="2">Uncharacterized protein</fullName>
    </submittedName>
</protein>
<keyword evidence="3" id="KW-1185">Reference proteome</keyword>
<feature type="coiled-coil region" evidence="1">
    <location>
        <begin position="226"/>
        <end position="300"/>
    </location>
</feature>
<comment type="caution">
    <text evidence="2">The sequence shown here is derived from an EMBL/GenBank/DDBJ whole genome shotgun (WGS) entry which is preliminary data.</text>
</comment>
<proteinExistence type="predicted"/>
<evidence type="ECO:0000313" key="3">
    <source>
        <dbReference type="Proteomes" id="UP000327157"/>
    </source>
</evidence>
<dbReference type="AlphaFoldDB" id="A0A5N5GIE0"/>
<evidence type="ECO:0000313" key="2">
    <source>
        <dbReference type="EMBL" id="KAB2615306.1"/>
    </source>
</evidence>